<dbReference type="InParanoid" id="A0A4S2MIV6"/>
<proteinExistence type="predicted"/>
<sequence>MTTALTSSLATPFCSTLAAILTSIRHAHHFPNPSLLLFHSVTHHCRHSLPPPLPLPPKTQLLRVSKPYSW</sequence>
<evidence type="ECO:0000313" key="2">
    <source>
        <dbReference type="Proteomes" id="UP000298138"/>
    </source>
</evidence>
<keyword evidence="2" id="KW-1185">Reference proteome</keyword>
<dbReference type="AlphaFoldDB" id="A0A4S2MIV6"/>
<evidence type="ECO:0000313" key="1">
    <source>
        <dbReference type="EMBL" id="TGZ76665.1"/>
    </source>
</evidence>
<dbReference type="Proteomes" id="UP000298138">
    <property type="component" value="Unassembled WGS sequence"/>
</dbReference>
<reference evidence="1 2" key="1">
    <citation type="submission" date="2019-04" db="EMBL/GenBank/DDBJ databases">
        <title>Comparative genomics and transcriptomics to analyze fruiting body development in filamentous ascomycetes.</title>
        <authorList>
            <consortium name="DOE Joint Genome Institute"/>
            <person name="Lutkenhaus R."/>
            <person name="Traeger S."/>
            <person name="Breuer J."/>
            <person name="Kuo A."/>
            <person name="Lipzen A."/>
            <person name="Pangilinan J."/>
            <person name="Dilworth D."/>
            <person name="Sandor L."/>
            <person name="Poggeler S."/>
            <person name="Barry K."/>
            <person name="Grigoriev I.V."/>
            <person name="Nowrousian M."/>
        </authorList>
    </citation>
    <scope>NUCLEOTIDE SEQUENCE [LARGE SCALE GENOMIC DNA]</scope>
    <source>
        <strain evidence="1 2">CBS 389.68</strain>
    </source>
</reference>
<organism evidence="1 2">
    <name type="scientific">Ascodesmis nigricans</name>
    <dbReference type="NCBI Taxonomy" id="341454"/>
    <lineage>
        <taxon>Eukaryota</taxon>
        <taxon>Fungi</taxon>
        <taxon>Dikarya</taxon>
        <taxon>Ascomycota</taxon>
        <taxon>Pezizomycotina</taxon>
        <taxon>Pezizomycetes</taxon>
        <taxon>Pezizales</taxon>
        <taxon>Ascodesmidaceae</taxon>
        <taxon>Ascodesmis</taxon>
    </lineage>
</organism>
<accession>A0A4S2MIV6</accession>
<protein>
    <submittedName>
        <fullName evidence="1">Uncharacterized protein</fullName>
    </submittedName>
</protein>
<dbReference type="EMBL" id="ML220170">
    <property type="protein sequence ID" value="TGZ76665.1"/>
    <property type="molecule type" value="Genomic_DNA"/>
</dbReference>
<name>A0A4S2MIV6_9PEZI</name>
<gene>
    <name evidence="1" type="ORF">EX30DRAFT_344730</name>
</gene>